<evidence type="ECO:0000256" key="2">
    <source>
        <dbReference type="SAM" id="SignalP"/>
    </source>
</evidence>
<evidence type="ECO:0000256" key="1">
    <source>
        <dbReference type="SAM" id="MobiDB-lite"/>
    </source>
</evidence>
<organism evidence="3 4">
    <name type="scientific">Epichloe bromicola</name>
    <dbReference type="NCBI Taxonomy" id="79588"/>
    <lineage>
        <taxon>Eukaryota</taxon>
        <taxon>Fungi</taxon>
        <taxon>Dikarya</taxon>
        <taxon>Ascomycota</taxon>
        <taxon>Pezizomycotina</taxon>
        <taxon>Sordariomycetes</taxon>
        <taxon>Hypocreomycetidae</taxon>
        <taxon>Hypocreales</taxon>
        <taxon>Clavicipitaceae</taxon>
        <taxon>Epichloe</taxon>
    </lineage>
</organism>
<feature type="compositionally biased region" description="Low complexity" evidence="1">
    <location>
        <begin position="111"/>
        <end position="124"/>
    </location>
</feature>
<evidence type="ECO:0000313" key="4">
    <source>
        <dbReference type="Proteomes" id="UP001562357"/>
    </source>
</evidence>
<dbReference type="PROSITE" id="PS51257">
    <property type="entry name" value="PROKAR_LIPOPROTEIN"/>
    <property type="match status" value="1"/>
</dbReference>
<feature type="chain" id="PRO_5045157486" evidence="2">
    <location>
        <begin position="26"/>
        <end position="309"/>
    </location>
</feature>
<gene>
    <name evidence="3" type="primary">g7070</name>
    <name evidence="3" type="ORF">EsDP_00007070</name>
</gene>
<dbReference type="Proteomes" id="UP001562357">
    <property type="component" value="Unassembled WGS sequence"/>
</dbReference>
<name>A0ABQ0CZU0_9HYPO</name>
<feature type="signal peptide" evidence="2">
    <location>
        <begin position="1"/>
        <end position="25"/>
    </location>
</feature>
<feature type="region of interest" description="Disordered" evidence="1">
    <location>
        <begin position="111"/>
        <end position="135"/>
    </location>
</feature>
<proteinExistence type="predicted"/>
<evidence type="ECO:0000313" key="3">
    <source>
        <dbReference type="EMBL" id="GAB0138848.1"/>
    </source>
</evidence>
<reference evidence="4" key="1">
    <citation type="submission" date="2024-06" db="EMBL/GenBank/DDBJ databases">
        <title>Draft Genome Sequences of Epichloe bromicola Strains Isolated from Elymus ciliaris.</title>
        <authorList>
            <consortium name="Epichloe bromicola genome sequencing consortium"/>
            <person name="Miura A."/>
            <person name="Imano S."/>
            <person name="Ashida A."/>
            <person name="Sato I."/>
            <person name="Chiba S."/>
            <person name="Tanaka A."/>
            <person name="Camagna M."/>
            <person name="Takemoto D."/>
        </authorList>
    </citation>
    <scope>NUCLEOTIDE SEQUENCE [LARGE SCALE GENOMIC DNA]</scope>
    <source>
        <strain evidence="4">DP</strain>
    </source>
</reference>
<sequence length="309" mass="34998">MMVRSLLVGFIPAIILGCLLSRIKASHDAWNDDVDFGPVRQLSHVVPREVPPDYEAPTYGYDYPPPYQYGTSTSTSLSLIASSSESPPSTITNTAIVTTIDRSPYSSNTIISTTDSHTVTSSHKSQSRDDSTSLSSRSWVDSSVLGITGTSSRTTFKSFNNQFQAITESIYGDVASGIQYDVLSPDLADCKHSSFIHWNPNNYEFEHRNYWRAQKSATPNPFLWIHMDKIVNFGHRYFLDQFETNCERTHSKLKMDQQERCESFVSSIPELNDHNDPPRNRFLLQISGRKHDLPYSVDSLYDSIDNHHQ</sequence>
<protein>
    <submittedName>
        <fullName evidence="3">Uncharacterized protein</fullName>
    </submittedName>
</protein>
<dbReference type="EMBL" id="BAAFGZ010000508">
    <property type="protein sequence ID" value="GAB0138848.1"/>
    <property type="molecule type" value="Genomic_DNA"/>
</dbReference>
<accession>A0ABQ0CZU0</accession>
<comment type="caution">
    <text evidence="3">The sequence shown here is derived from an EMBL/GenBank/DDBJ whole genome shotgun (WGS) entry which is preliminary data.</text>
</comment>
<keyword evidence="4" id="KW-1185">Reference proteome</keyword>
<keyword evidence="2" id="KW-0732">Signal</keyword>